<dbReference type="InterPro" id="IPR046531">
    <property type="entry name" value="DUF6596"/>
</dbReference>
<dbReference type="GO" id="GO:0016987">
    <property type="term" value="F:sigma factor activity"/>
    <property type="evidence" value="ECO:0007669"/>
    <property type="project" value="UniProtKB-KW"/>
</dbReference>
<feature type="domain" description="RNA polymerase sigma-70 region 2" evidence="6">
    <location>
        <begin position="19"/>
        <end position="79"/>
    </location>
</feature>
<keyword evidence="5" id="KW-0804">Transcription</keyword>
<accession>A0A846YKB5</accession>
<protein>
    <submittedName>
        <fullName evidence="9">Sigma-70 family RNA polymerase sigma factor</fullName>
    </submittedName>
</protein>
<dbReference type="EMBL" id="JAAXOT010000009">
    <property type="protein sequence ID" value="NKY58090.1"/>
    <property type="molecule type" value="Genomic_DNA"/>
</dbReference>
<evidence type="ECO:0000259" key="6">
    <source>
        <dbReference type="Pfam" id="PF04542"/>
    </source>
</evidence>
<dbReference type="InterPro" id="IPR013249">
    <property type="entry name" value="RNA_pol_sigma70_r4_t2"/>
</dbReference>
<dbReference type="RefSeq" id="WP_062979280.1">
    <property type="nucleotide sequence ID" value="NZ_JAAXOT010000009.1"/>
</dbReference>
<dbReference type="Gene3D" id="1.10.10.10">
    <property type="entry name" value="Winged helix-like DNA-binding domain superfamily/Winged helix DNA-binding domain"/>
    <property type="match status" value="1"/>
</dbReference>
<dbReference type="Proteomes" id="UP000570678">
    <property type="component" value="Unassembled WGS sequence"/>
</dbReference>
<dbReference type="InterPro" id="IPR036388">
    <property type="entry name" value="WH-like_DNA-bd_sf"/>
</dbReference>
<evidence type="ECO:0000259" key="8">
    <source>
        <dbReference type="Pfam" id="PF20239"/>
    </source>
</evidence>
<feature type="domain" description="DUF6596" evidence="8">
    <location>
        <begin position="180"/>
        <end position="282"/>
    </location>
</feature>
<dbReference type="Pfam" id="PF20239">
    <property type="entry name" value="DUF6596"/>
    <property type="match status" value="1"/>
</dbReference>
<name>A0A846YKB5_9NOCA</name>
<dbReference type="SUPFAM" id="SSF88659">
    <property type="entry name" value="Sigma3 and sigma4 domains of RNA polymerase sigma factors"/>
    <property type="match status" value="1"/>
</dbReference>
<keyword evidence="2" id="KW-0805">Transcription regulation</keyword>
<keyword evidence="4" id="KW-0238">DNA-binding</keyword>
<dbReference type="InterPro" id="IPR007627">
    <property type="entry name" value="RNA_pol_sigma70_r2"/>
</dbReference>
<evidence type="ECO:0000256" key="2">
    <source>
        <dbReference type="ARBA" id="ARBA00023015"/>
    </source>
</evidence>
<dbReference type="PANTHER" id="PTHR47756">
    <property type="entry name" value="BLL6612 PROTEIN-RELATED"/>
    <property type="match status" value="1"/>
</dbReference>
<keyword evidence="3" id="KW-0731">Sigma factor</keyword>
<reference evidence="9 10" key="1">
    <citation type="submission" date="2020-04" db="EMBL/GenBank/DDBJ databases">
        <title>MicrobeNet Type strains.</title>
        <authorList>
            <person name="Nicholson A.C."/>
        </authorList>
    </citation>
    <scope>NUCLEOTIDE SEQUENCE [LARGE SCALE GENOMIC DNA]</scope>
    <source>
        <strain evidence="9 10">JCM 3332</strain>
    </source>
</reference>
<dbReference type="PANTHER" id="PTHR47756:SF2">
    <property type="entry name" value="BLL6612 PROTEIN"/>
    <property type="match status" value="1"/>
</dbReference>
<dbReference type="InterPro" id="IPR013324">
    <property type="entry name" value="RNA_pol_sigma_r3/r4-like"/>
</dbReference>
<dbReference type="InterPro" id="IPR013325">
    <property type="entry name" value="RNA_pol_sigma_r2"/>
</dbReference>
<dbReference type="Gene3D" id="1.10.1740.10">
    <property type="match status" value="1"/>
</dbReference>
<evidence type="ECO:0000313" key="10">
    <source>
        <dbReference type="Proteomes" id="UP000570678"/>
    </source>
</evidence>
<proteinExistence type="inferred from homology"/>
<dbReference type="GO" id="GO:0003677">
    <property type="term" value="F:DNA binding"/>
    <property type="evidence" value="ECO:0007669"/>
    <property type="project" value="UniProtKB-KW"/>
</dbReference>
<sequence>MSAARPAIDLGGVYRAEFGRAVATIARFTGDVDLAEDAVQEAFAIALRTWDRDGVPANPGAWITTTARRRALDRLRRESARHGKEYEAALVAPSPTETEMSELPDDQLRMIFTCCHPALAPESRVALTLRLVCGLRTAEIARAFLQAESTVAQRISRAKAKIRHAGIPLRIPPAHLLPERAPTVLAVVYLLFTEGYFATAGPVAVRDELCDEALRVGRLLCALLPVEEQAVRAEAHGLLALMLLTDSRRSQRRGGDGELIPLEAQDRARWDRQAIRAGLNCLLIAAEGGGPYLAQARIAAAHAVAPTWAATDWNAIVAAYDELLGYTPSPAVQVNRAVAVGFRDRPEAGLRALEEVTDDSRVAGGQPIAAARADLYRRAGRFVEAAQNYRIALAGAGNDAARGYLRRRLAEVEDTCRAEGAGPSAPVA</sequence>
<evidence type="ECO:0000256" key="3">
    <source>
        <dbReference type="ARBA" id="ARBA00023082"/>
    </source>
</evidence>
<dbReference type="Pfam" id="PF04542">
    <property type="entry name" value="Sigma70_r2"/>
    <property type="match status" value="1"/>
</dbReference>
<dbReference type="AlphaFoldDB" id="A0A846YKB5"/>
<evidence type="ECO:0000256" key="4">
    <source>
        <dbReference type="ARBA" id="ARBA00023125"/>
    </source>
</evidence>
<keyword evidence="10" id="KW-1185">Reference proteome</keyword>
<evidence type="ECO:0000259" key="7">
    <source>
        <dbReference type="Pfam" id="PF08281"/>
    </source>
</evidence>
<gene>
    <name evidence="9" type="ORF">HGA15_18460</name>
</gene>
<evidence type="ECO:0000313" key="9">
    <source>
        <dbReference type="EMBL" id="NKY58090.1"/>
    </source>
</evidence>
<dbReference type="InterPro" id="IPR014284">
    <property type="entry name" value="RNA_pol_sigma-70_dom"/>
</dbReference>
<evidence type="ECO:0000256" key="5">
    <source>
        <dbReference type="ARBA" id="ARBA00023163"/>
    </source>
</evidence>
<dbReference type="Pfam" id="PF08281">
    <property type="entry name" value="Sigma70_r4_2"/>
    <property type="match status" value="1"/>
</dbReference>
<dbReference type="NCBIfam" id="TIGR02937">
    <property type="entry name" value="sigma70-ECF"/>
    <property type="match status" value="1"/>
</dbReference>
<dbReference type="SUPFAM" id="SSF88946">
    <property type="entry name" value="Sigma2 domain of RNA polymerase sigma factors"/>
    <property type="match status" value="1"/>
</dbReference>
<dbReference type="GO" id="GO:0006352">
    <property type="term" value="P:DNA-templated transcription initiation"/>
    <property type="evidence" value="ECO:0007669"/>
    <property type="project" value="InterPro"/>
</dbReference>
<comment type="caution">
    <text evidence="9">The sequence shown here is derived from an EMBL/GenBank/DDBJ whole genome shotgun (WGS) entry which is preliminary data.</text>
</comment>
<feature type="domain" description="RNA polymerase sigma factor 70 region 4 type 2" evidence="7">
    <location>
        <begin position="110"/>
        <end position="162"/>
    </location>
</feature>
<evidence type="ECO:0000256" key="1">
    <source>
        <dbReference type="ARBA" id="ARBA00010641"/>
    </source>
</evidence>
<organism evidence="9 10">
    <name type="scientific">Nocardia flavorosea</name>
    <dbReference type="NCBI Taxonomy" id="53429"/>
    <lineage>
        <taxon>Bacteria</taxon>
        <taxon>Bacillati</taxon>
        <taxon>Actinomycetota</taxon>
        <taxon>Actinomycetes</taxon>
        <taxon>Mycobacteriales</taxon>
        <taxon>Nocardiaceae</taxon>
        <taxon>Nocardia</taxon>
    </lineage>
</organism>
<comment type="similarity">
    <text evidence="1">Belongs to the sigma-70 factor family. ECF subfamily.</text>
</comment>